<sequence length="81" mass="8719">MRGTDDLLAQHILDEEKRLLGIEGQLKTLETKLTSLDIGVADLVSAWKTAGNLVTFVKWLAGLAAAIVALVAFIKTGFLKP</sequence>
<evidence type="ECO:0000313" key="2">
    <source>
        <dbReference type="EMBL" id="CAB4216897.1"/>
    </source>
</evidence>
<protein>
    <submittedName>
        <fullName evidence="2">Uncharacterized protein</fullName>
    </submittedName>
</protein>
<keyword evidence="1" id="KW-0472">Membrane</keyword>
<evidence type="ECO:0000256" key="1">
    <source>
        <dbReference type="SAM" id="Phobius"/>
    </source>
</evidence>
<accession>A0A6J5SQX0</accession>
<feature type="transmembrane region" description="Helical" evidence="1">
    <location>
        <begin position="56"/>
        <end position="74"/>
    </location>
</feature>
<organism evidence="2">
    <name type="scientific">uncultured Caudovirales phage</name>
    <dbReference type="NCBI Taxonomy" id="2100421"/>
    <lineage>
        <taxon>Viruses</taxon>
        <taxon>Duplodnaviria</taxon>
        <taxon>Heunggongvirae</taxon>
        <taxon>Uroviricota</taxon>
        <taxon>Caudoviricetes</taxon>
        <taxon>Peduoviridae</taxon>
        <taxon>Maltschvirus</taxon>
        <taxon>Maltschvirus maltsch</taxon>
    </lineage>
</organism>
<reference evidence="2" key="1">
    <citation type="submission" date="2020-05" db="EMBL/GenBank/DDBJ databases">
        <authorList>
            <person name="Chiriac C."/>
            <person name="Salcher M."/>
            <person name="Ghai R."/>
            <person name="Kavagutti S V."/>
        </authorList>
    </citation>
    <scope>NUCLEOTIDE SEQUENCE</scope>
</reference>
<keyword evidence="1" id="KW-0812">Transmembrane</keyword>
<name>A0A6J5SQX0_9CAUD</name>
<proteinExistence type="predicted"/>
<keyword evidence="1" id="KW-1133">Transmembrane helix</keyword>
<dbReference type="EMBL" id="LR797443">
    <property type="protein sequence ID" value="CAB4216897.1"/>
    <property type="molecule type" value="Genomic_DNA"/>
</dbReference>
<gene>
    <name evidence="2" type="ORF">UFOVP1590_12</name>
</gene>